<dbReference type="GO" id="GO:0005886">
    <property type="term" value="C:plasma membrane"/>
    <property type="evidence" value="ECO:0007669"/>
    <property type="project" value="UniProtKB-SubCell"/>
</dbReference>
<comment type="similarity">
    <text evidence="2">Belongs to the MscS (TC 1.A.23) family.</text>
</comment>
<dbReference type="FunFam" id="2.30.30.60:FF:000001">
    <property type="entry name" value="MscS Mechanosensitive ion channel"/>
    <property type="match status" value="1"/>
</dbReference>
<organism evidence="10 11">
    <name type="scientific">Clostridium perfringens (strain ATCC 13124 / DSM 756 / JCM 1290 / NCIMB 6125 / NCTC 8237 / Type A)</name>
    <dbReference type="NCBI Taxonomy" id="195103"/>
    <lineage>
        <taxon>Bacteria</taxon>
        <taxon>Bacillati</taxon>
        <taxon>Bacillota</taxon>
        <taxon>Clostridia</taxon>
        <taxon>Eubacteriales</taxon>
        <taxon>Clostridiaceae</taxon>
        <taxon>Clostridium</taxon>
    </lineage>
</organism>
<dbReference type="AlphaFoldDB" id="A0A0H2YU79"/>
<name>A0A0H2YU79_CLOP1</name>
<evidence type="ECO:0000256" key="6">
    <source>
        <dbReference type="ARBA" id="ARBA00023136"/>
    </source>
</evidence>
<feature type="transmembrane region" description="Helical" evidence="7">
    <location>
        <begin position="83"/>
        <end position="104"/>
    </location>
</feature>
<dbReference type="SUPFAM" id="SSF82689">
    <property type="entry name" value="Mechanosensitive channel protein MscS (YggB), C-terminal domain"/>
    <property type="match status" value="1"/>
</dbReference>
<dbReference type="eggNOG" id="COG0668">
    <property type="taxonomic scope" value="Bacteria"/>
</dbReference>
<gene>
    <name evidence="10" type="ordered locus">CPF_2980</name>
</gene>
<reference evidence="10 11" key="1">
    <citation type="journal article" date="2006" name="Genome Res.">
        <title>Skewed genomic variability in strains of the toxigenic bacterial pathogen, Clostridium perfringens.</title>
        <authorList>
            <person name="Myers G.S."/>
            <person name="Rasko D.A."/>
            <person name="Cheung J.K."/>
            <person name="Ravel J."/>
            <person name="Seshadri R."/>
            <person name="Deboy R.T."/>
            <person name="Ren Q."/>
            <person name="Varga J."/>
            <person name="Awad M.M."/>
            <person name="Brinkac L.M."/>
            <person name="Daugherty S.C."/>
            <person name="Haft D.H."/>
            <person name="Dodson R.J."/>
            <person name="Madupu R."/>
            <person name="Nelson W.C."/>
            <person name="Rosovitz M.J."/>
            <person name="Sullivan S.A."/>
            <person name="Khouri H."/>
            <person name="Dimitrov G.I."/>
            <person name="Watkins K.L."/>
            <person name="Mulligan S."/>
            <person name="Benton J."/>
            <person name="Radune D."/>
            <person name="Fisher D.J."/>
            <person name="Atkins H.S."/>
            <person name="Hiscox T."/>
            <person name="Jost B.H."/>
            <person name="Billington S.J."/>
            <person name="Songer J.G."/>
            <person name="McClane B.A."/>
            <person name="Titball R.W."/>
            <person name="Rood J.I."/>
            <person name="Melville S.B."/>
            <person name="Paulsen I.T."/>
        </authorList>
    </citation>
    <scope>NUCLEOTIDE SEQUENCE [LARGE SCALE GENOMIC DNA]</scope>
    <source>
        <strain evidence="11">ATCC 13124 / DSM 756 / JCM 1290 / NCIMB 6125 / NCTC 8237 / S 107 / Type A</strain>
    </source>
</reference>
<dbReference type="GeneID" id="93000741"/>
<dbReference type="Gene3D" id="2.30.30.60">
    <property type="match status" value="1"/>
</dbReference>
<dbReference type="STRING" id="195103.CPF_2980"/>
<dbReference type="Proteomes" id="UP000001823">
    <property type="component" value="Chromosome"/>
</dbReference>
<evidence type="ECO:0000313" key="10">
    <source>
        <dbReference type="EMBL" id="ABG84382.1"/>
    </source>
</evidence>
<keyword evidence="3" id="KW-1003">Cell membrane</keyword>
<evidence type="ECO:0000256" key="2">
    <source>
        <dbReference type="ARBA" id="ARBA00008017"/>
    </source>
</evidence>
<dbReference type="Pfam" id="PF00924">
    <property type="entry name" value="MS_channel_2nd"/>
    <property type="match status" value="1"/>
</dbReference>
<dbReference type="InterPro" id="IPR023408">
    <property type="entry name" value="MscS_beta-dom_sf"/>
</dbReference>
<dbReference type="KEGG" id="cpf:CPF_2980"/>
<feature type="domain" description="Mechanosensitive ion channel MscS" evidence="8">
    <location>
        <begin position="128"/>
        <end position="186"/>
    </location>
</feature>
<dbReference type="HOGENOM" id="CLU_037945_8_2_9"/>
<evidence type="ECO:0000256" key="4">
    <source>
        <dbReference type="ARBA" id="ARBA00022692"/>
    </source>
</evidence>
<dbReference type="InterPro" id="IPR045276">
    <property type="entry name" value="YbiO_bact"/>
</dbReference>
<dbReference type="Pfam" id="PF21082">
    <property type="entry name" value="MS_channel_3rd"/>
    <property type="match status" value="1"/>
</dbReference>
<evidence type="ECO:0000313" key="11">
    <source>
        <dbReference type="Proteomes" id="UP000001823"/>
    </source>
</evidence>
<dbReference type="Gene3D" id="1.10.287.1260">
    <property type="match status" value="1"/>
</dbReference>
<evidence type="ECO:0000256" key="3">
    <source>
        <dbReference type="ARBA" id="ARBA00022475"/>
    </source>
</evidence>
<comment type="subcellular location">
    <subcellularLocation>
        <location evidence="1">Cell membrane</location>
        <topology evidence="1">Multi-pass membrane protein</topology>
    </subcellularLocation>
</comment>
<dbReference type="RefSeq" id="WP_003466073.1">
    <property type="nucleotide sequence ID" value="NC_008261.1"/>
</dbReference>
<dbReference type="SUPFAM" id="SSF82861">
    <property type="entry name" value="Mechanosensitive channel protein MscS (YggB), transmembrane region"/>
    <property type="match status" value="1"/>
</dbReference>
<evidence type="ECO:0000256" key="1">
    <source>
        <dbReference type="ARBA" id="ARBA00004651"/>
    </source>
</evidence>
<dbReference type="PaxDb" id="195103-CPF_2980"/>
<keyword evidence="5 7" id="KW-1133">Transmembrane helix</keyword>
<evidence type="ECO:0000256" key="7">
    <source>
        <dbReference type="SAM" id="Phobius"/>
    </source>
</evidence>
<evidence type="ECO:0000259" key="9">
    <source>
        <dbReference type="Pfam" id="PF21082"/>
    </source>
</evidence>
<dbReference type="PANTHER" id="PTHR30460">
    <property type="entry name" value="MODERATE CONDUCTANCE MECHANOSENSITIVE CHANNEL YBIO"/>
    <property type="match status" value="1"/>
</dbReference>
<evidence type="ECO:0000256" key="5">
    <source>
        <dbReference type="ARBA" id="ARBA00022989"/>
    </source>
</evidence>
<keyword evidence="11" id="KW-1185">Reference proteome</keyword>
<keyword evidence="6 7" id="KW-0472">Membrane</keyword>
<dbReference type="InterPro" id="IPR011066">
    <property type="entry name" value="MscS_channel_C_sf"/>
</dbReference>
<dbReference type="InterPro" id="IPR006685">
    <property type="entry name" value="MscS_channel_2nd"/>
</dbReference>
<dbReference type="GO" id="GO:0008381">
    <property type="term" value="F:mechanosensitive monoatomic ion channel activity"/>
    <property type="evidence" value="ECO:0007669"/>
    <property type="project" value="InterPro"/>
</dbReference>
<feature type="domain" description="Mechanosensitive ion channel MscS C-terminal" evidence="9">
    <location>
        <begin position="196"/>
        <end position="276"/>
    </location>
</feature>
<dbReference type="SUPFAM" id="SSF50182">
    <property type="entry name" value="Sm-like ribonucleoproteins"/>
    <property type="match status" value="1"/>
</dbReference>
<dbReference type="InterPro" id="IPR049278">
    <property type="entry name" value="MS_channel_C"/>
</dbReference>
<dbReference type="Gene3D" id="3.30.70.100">
    <property type="match status" value="1"/>
</dbReference>
<dbReference type="EMBL" id="CP000246">
    <property type="protein sequence ID" value="ABG84382.1"/>
    <property type="molecule type" value="Genomic_DNA"/>
</dbReference>
<protein>
    <submittedName>
        <fullName evidence="10">Mechanosensitive ion channel family protein</fullName>
    </submittedName>
</protein>
<dbReference type="InterPro" id="IPR010920">
    <property type="entry name" value="LSM_dom_sf"/>
</dbReference>
<dbReference type="PANTHER" id="PTHR30460:SF0">
    <property type="entry name" value="MODERATE CONDUCTANCE MECHANOSENSITIVE CHANNEL YBIO"/>
    <property type="match status" value="1"/>
</dbReference>
<accession>A0A0H2YU79</accession>
<evidence type="ECO:0000259" key="8">
    <source>
        <dbReference type="Pfam" id="PF00924"/>
    </source>
</evidence>
<sequence length="286" mass="31992">MLLDSLLGINFEFDHIKLGKIKISLSTIDFLLKKFITICVIVIFMILVIKIGSKLIDKAVQKQIDTNFKFSLDTRKANTLGTLLKSILMYSVYFIGITTILSIIFGNISWAFASVGGVAVGLGAQSFVKDVINGIFILFDNQYNVGDYVTIEGVSGIVEVIGLRTTELRDQDGSLHIIPNGMIRIVTNNCRGDMRVQIDIGISYSDDINKVINTINSVCDTYNKENNDITEPLKVWGVTDLTSSSVNLRICGKVKSMKLWETEVELRKRIKMTLDKKKYMKEIITG</sequence>
<dbReference type="InterPro" id="IPR011014">
    <property type="entry name" value="MscS_channel_TM-2"/>
</dbReference>
<proteinExistence type="inferred from homology"/>
<feature type="transmembrane region" description="Helical" evidence="7">
    <location>
        <begin position="35"/>
        <end position="53"/>
    </location>
</feature>
<keyword evidence="4 7" id="KW-0812">Transmembrane</keyword>